<organism evidence="2 3">
    <name type="scientific">Mycolicibacterium sarraceniae</name>
    <dbReference type="NCBI Taxonomy" id="1534348"/>
    <lineage>
        <taxon>Bacteria</taxon>
        <taxon>Bacillati</taxon>
        <taxon>Actinomycetota</taxon>
        <taxon>Actinomycetes</taxon>
        <taxon>Mycobacteriales</taxon>
        <taxon>Mycobacteriaceae</taxon>
        <taxon>Mycolicibacterium</taxon>
    </lineage>
</organism>
<protein>
    <recommendedName>
        <fullName evidence="1">Mycothiol-dependent maleylpyruvate isomerase metal-binding domain-containing protein</fullName>
    </recommendedName>
</protein>
<dbReference type="AlphaFoldDB" id="A0A7I7SP90"/>
<dbReference type="InterPro" id="IPR034660">
    <property type="entry name" value="DinB/YfiT-like"/>
</dbReference>
<dbReference type="InterPro" id="IPR017517">
    <property type="entry name" value="Maleyloyr_isom"/>
</dbReference>
<evidence type="ECO:0000259" key="1">
    <source>
        <dbReference type="Pfam" id="PF11716"/>
    </source>
</evidence>
<dbReference type="SUPFAM" id="SSF109854">
    <property type="entry name" value="DinB/YfiT-like putative metalloenzymes"/>
    <property type="match status" value="1"/>
</dbReference>
<evidence type="ECO:0000313" key="2">
    <source>
        <dbReference type="EMBL" id="BBY57656.1"/>
    </source>
</evidence>
<dbReference type="InterPro" id="IPR024344">
    <property type="entry name" value="MDMPI_metal-binding"/>
</dbReference>
<dbReference type="Pfam" id="PF11716">
    <property type="entry name" value="MDMPI_N"/>
    <property type="match status" value="1"/>
</dbReference>
<feature type="domain" description="Mycothiol-dependent maleylpyruvate isomerase metal-binding" evidence="1">
    <location>
        <begin position="9"/>
        <end position="79"/>
    </location>
</feature>
<name>A0A7I7SP90_9MYCO</name>
<keyword evidence="3" id="KW-1185">Reference proteome</keyword>
<dbReference type="NCBIfam" id="TIGR03083">
    <property type="entry name" value="maleylpyruvate isomerase family mycothiol-dependent enzyme"/>
    <property type="match status" value="1"/>
</dbReference>
<dbReference type="RefSeq" id="WP_163694888.1">
    <property type="nucleotide sequence ID" value="NZ_AP022595.1"/>
</dbReference>
<dbReference type="EMBL" id="AP022595">
    <property type="protein sequence ID" value="BBY57656.1"/>
    <property type="molecule type" value="Genomic_DNA"/>
</dbReference>
<proteinExistence type="predicted"/>
<gene>
    <name evidence="2" type="ORF">MSAR_07920</name>
</gene>
<dbReference type="KEGG" id="msar:MSAR_07920"/>
<dbReference type="Proteomes" id="UP000466445">
    <property type="component" value="Chromosome"/>
</dbReference>
<dbReference type="GO" id="GO:0046872">
    <property type="term" value="F:metal ion binding"/>
    <property type="evidence" value="ECO:0007669"/>
    <property type="project" value="InterPro"/>
</dbReference>
<sequence length="211" mass="23111">MDLTTLASQERDEFADLLAGLTDQQWNAPTLCGSWRVRDVAAHAIAYLDRTRSGFTAALAKNRFNLDRLNAADVHSLLPCPPARIVGIMRAHAKPQGVGSGFGSRVALVECMIHQQDIRRPLNLPRAIPAERLRAALEFAKVAPLIRGGWYTRGARLVATDFDWSTGSGPEVRGPGEAILMAMARRRSTYADLTGPGVLILSQRGRSDRNR</sequence>
<accession>A0A7I7SP90</accession>
<reference evidence="2 3" key="1">
    <citation type="journal article" date="2019" name="Emerg. Microbes Infect.">
        <title>Comprehensive subspecies identification of 175 nontuberculous mycobacteria species based on 7547 genomic profiles.</title>
        <authorList>
            <person name="Matsumoto Y."/>
            <person name="Kinjo T."/>
            <person name="Motooka D."/>
            <person name="Nabeya D."/>
            <person name="Jung N."/>
            <person name="Uechi K."/>
            <person name="Horii T."/>
            <person name="Iida T."/>
            <person name="Fujita J."/>
            <person name="Nakamura S."/>
        </authorList>
    </citation>
    <scope>NUCLEOTIDE SEQUENCE [LARGE SCALE GENOMIC DNA]</scope>
    <source>
        <strain evidence="2 3">JCM 30395</strain>
    </source>
</reference>
<evidence type="ECO:0000313" key="3">
    <source>
        <dbReference type="Proteomes" id="UP000466445"/>
    </source>
</evidence>
<dbReference type="Gene3D" id="1.20.120.450">
    <property type="entry name" value="dinb family like domain"/>
    <property type="match status" value="1"/>
</dbReference>